<dbReference type="Proteomes" id="UP000499080">
    <property type="component" value="Unassembled WGS sequence"/>
</dbReference>
<evidence type="ECO:0000313" key="2">
    <source>
        <dbReference type="Proteomes" id="UP000499080"/>
    </source>
</evidence>
<sequence>MWLEECLPPVAVVVTVRLTGIAHVPLFLATVSMYGSARCCFEAAAISSCGMLAHCVARSVAMLCRQVTASLSCWFFALWRQRWLYRRLLQLFAAGNMGAWHSVAVCAHVAV</sequence>
<proteinExistence type="predicted"/>
<comment type="caution">
    <text evidence="1">The sequence shown here is derived from an EMBL/GenBank/DDBJ whole genome shotgun (WGS) entry which is preliminary data.</text>
</comment>
<reference evidence="1 2" key="1">
    <citation type="journal article" date="2019" name="Sci. Rep.">
        <title>Orb-weaving spider Araneus ventricosus genome elucidates the spidroin gene catalogue.</title>
        <authorList>
            <person name="Kono N."/>
            <person name="Nakamura H."/>
            <person name="Ohtoshi R."/>
            <person name="Moran D.A.P."/>
            <person name="Shinohara A."/>
            <person name="Yoshida Y."/>
            <person name="Fujiwara M."/>
            <person name="Mori M."/>
            <person name="Tomita M."/>
            <person name="Arakawa K."/>
        </authorList>
    </citation>
    <scope>NUCLEOTIDE SEQUENCE [LARGE SCALE GENOMIC DNA]</scope>
</reference>
<keyword evidence="2" id="KW-1185">Reference proteome</keyword>
<protein>
    <submittedName>
        <fullName evidence="1">Uncharacterized protein</fullName>
    </submittedName>
</protein>
<gene>
    <name evidence="1" type="ORF">AVEN_141254_1</name>
</gene>
<accession>A0A4Y2WXY0</accession>
<evidence type="ECO:0000313" key="1">
    <source>
        <dbReference type="EMBL" id="GBO41370.1"/>
    </source>
</evidence>
<organism evidence="1 2">
    <name type="scientific">Araneus ventricosus</name>
    <name type="common">Orbweaver spider</name>
    <name type="synonym">Epeira ventricosa</name>
    <dbReference type="NCBI Taxonomy" id="182803"/>
    <lineage>
        <taxon>Eukaryota</taxon>
        <taxon>Metazoa</taxon>
        <taxon>Ecdysozoa</taxon>
        <taxon>Arthropoda</taxon>
        <taxon>Chelicerata</taxon>
        <taxon>Arachnida</taxon>
        <taxon>Araneae</taxon>
        <taxon>Araneomorphae</taxon>
        <taxon>Entelegynae</taxon>
        <taxon>Araneoidea</taxon>
        <taxon>Araneidae</taxon>
        <taxon>Araneus</taxon>
    </lineage>
</organism>
<dbReference type="EMBL" id="BGPR01066988">
    <property type="protein sequence ID" value="GBO41370.1"/>
    <property type="molecule type" value="Genomic_DNA"/>
</dbReference>
<name>A0A4Y2WXY0_ARAVE</name>
<dbReference type="AlphaFoldDB" id="A0A4Y2WXY0"/>